<evidence type="ECO:0008006" key="3">
    <source>
        <dbReference type="Google" id="ProtNLM"/>
    </source>
</evidence>
<proteinExistence type="predicted"/>
<organism evidence="1 2">
    <name type="scientific">Desulfuromonas thiophila</name>
    <dbReference type="NCBI Taxonomy" id="57664"/>
    <lineage>
        <taxon>Bacteria</taxon>
        <taxon>Pseudomonadati</taxon>
        <taxon>Thermodesulfobacteriota</taxon>
        <taxon>Desulfuromonadia</taxon>
        <taxon>Desulfuromonadales</taxon>
        <taxon>Desulfuromonadaceae</taxon>
        <taxon>Desulfuromonas</taxon>
    </lineage>
</organism>
<keyword evidence="2" id="KW-1185">Reference proteome</keyword>
<dbReference type="RefSeq" id="WP_143012118.1">
    <property type="nucleotide sequence ID" value="NZ_CALFZY010000008.1"/>
</dbReference>
<reference evidence="2" key="1">
    <citation type="submission" date="2016-10" db="EMBL/GenBank/DDBJ databases">
        <authorList>
            <person name="Varghese N."/>
            <person name="Submissions S."/>
        </authorList>
    </citation>
    <scope>NUCLEOTIDE SEQUENCE [LARGE SCALE GENOMIC DNA]</scope>
    <source>
        <strain evidence="2">DSM 8987</strain>
    </source>
</reference>
<dbReference type="Proteomes" id="UP000243205">
    <property type="component" value="Unassembled WGS sequence"/>
</dbReference>
<dbReference type="EMBL" id="FNAQ01000009">
    <property type="protein sequence ID" value="SDE37962.1"/>
    <property type="molecule type" value="Genomic_DNA"/>
</dbReference>
<evidence type="ECO:0000313" key="1">
    <source>
        <dbReference type="EMBL" id="SDE37962.1"/>
    </source>
</evidence>
<protein>
    <recommendedName>
        <fullName evidence="3">DUF3426 domain-containing protein</fullName>
    </recommendedName>
</protein>
<evidence type="ECO:0000313" key="2">
    <source>
        <dbReference type="Proteomes" id="UP000243205"/>
    </source>
</evidence>
<sequence length="137" mass="15052">MNSSRQHPGSSVRIKMLLPALLLTLLPLLPVQAAPHLLSPARYEVIDLMAQAHEQGNVLEVSGRIRNHSQRTLRGYAIIYLLDGHQRVVHAVEAQVNDNLPFKHGQAGHFGVTVSVGTNNQLRTVSVEFVPQEVSAL</sequence>
<name>A0A1G7CF15_9BACT</name>
<accession>A0A1G7CF15</accession>
<dbReference type="AlphaFoldDB" id="A0A1G7CF15"/>
<gene>
    <name evidence="1" type="ORF">SAMN05661003_10968</name>
</gene>